<evidence type="ECO:0000313" key="8">
    <source>
        <dbReference type="EMBL" id="MFD1568458.1"/>
    </source>
</evidence>
<evidence type="ECO:0000256" key="6">
    <source>
        <dbReference type="ARBA" id="ARBA00023033"/>
    </source>
</evidence>
<dbReference type="GO" id="GO:0046872">
    <property type="term" value="F:metal ion binding"/>
    <property type="evidence" value="ECO:0007669"/>
    <property type="project" value="UniProtKB-KW"/>
</dbReference>
<dbReference type="EMBL" id="JBHUCZ010000012">
    <property type="protein sequence ID" value="MFD1568458.1"/>
    <property type="molecule type" value="Genomic_DNA"/>
</dbReference>
<sequence>MSAADIGGLQTFPAELQDRAAWLEPFEWYAEMRERAPVRYDPDRRTWDVFRYDHVKEILANDDGRFSTSPRNIDGFEEPPEDEGFLLDTMLLQDPPRHDELRSVVDDAFEPRAIRELEPRIRTLTSELLDEALAGADGELDLVDAIAYPLPVIVIADLLGIPREDRDRFKRWSDTIVRGADSGVDPESFVEEQRQAGQEMAMYFLQQLEDRRQNPKDDLLTTIATAEGEGGKLSHREALGMCMLLLIAGNITTTHLITNAVRCFDAHDGDLFDSLADGARELTSAIEEVLRYRAPVQAMTRVPLEDVEIGGETLEAGDGVVVWLGSANRDERQFANADSFVPGRSPNSHLGFGHGRHYCLGAPLARLEANVVLDELTDRISAVEVADADLTPVRSSFIYGVESLPIRFENSASW</sequence>
<comment type="similarity">
    <text evidence="1 7">Belongs to the cytochrome P450 family.</text>
</comment>
<dbReference type="InterPro" id="IPR036396">
    <property type="entry name" value="Cyt_P450_sf"/>
</dbReference>
<dbReference type="FunFam" id="1.10.630.10:FF:000018">
    <property type="entry name" value="Cytochrome P450 monooxygenase"/>
    <property type="match status" value="1"/>
</dbReference>
<evidence type="ECO:0000256" key="7">
    <source>
        <dbReference type="RuleBase" id="RU000461"/>
    </source>
</evidence>
<dbReference type="SUPFAM" id="SSF48264">
    <property type="entry name" value="Cytochrome P450"/>
    <property type="match status" value="1"/>
</dbReference>
<evidence type="ECO:0000256" key="5">
    <source>
        <dbReference type="ARBA" id="ARBA00023004"/>
    </source>
</evidence>
<accession>A0ABD6BTM2</accession>
<keyword evidence="3 7" id="KW-0479">Metal-binding</keyword>
<dbReference type="Gene3D" id="1.10.630.10">
    <property type="entry name" value="Cytochrome P450"/>
    <property type="match status" value="1"/>
</dbReference>
<keyword evidence="2 7" id="KW-0349">Heme</keyword>
<keyword evidence="5 7" id="KW-0408">Iron</keyword>
<dbReference type="InterPro" id="IPR017972">
    <property type="entry name" value="Cyt_P450_CS"/>
</dbReference>
<reference evidence="8 9" key="1">
    <citation type="journal article" date="2019" name="Int. J. Syst. Evol. Microbiol.">
        <title>The Global Catalogue of Microorganisms (GCM) 10K type strain sequencing project: providing services to taxonomists for standard genome sequencing and annotation.</title>
        <authorList>
            <consortium name="The Broad Institute Genomics Platform"/>
            <consortium name="The Broad Institute Genome Sequencing Center for Infectious Disease"/>
            <person name="Wu L."/>
            <person name="Ma J."/>
        </authorList>
    </citation>
    <scope>NUCLEOTIDE SEQUENCE [LARGE SCALE GENOMIC DNA]</scope>
    <source>
        <strain evidence="8 9">CGMCC 1.12859</strain>
    </source>
</reference>
<dbReference type="AlphaFoldDB" id="A0ABD6BTM2"/>
<comment type="caution">
    <text evidence="8">The sequence shown here is derived from an EMBL/GenBank/DDBJ whole genome shotgun (WGS) entry which is preliminary data.</text>
</comment>
<dbReference type="PANTHER" id="PTHR46696">
    <property type="entry name" value="P450, PUTATIVE (EUROFUNG)-RELATED"/>
    <property type="match status" value="1"/>
</dbReference>
<gene>
    <name evidence="8" type="ORF">ACFSAU_13250</name>
</gene>
<evidence type="ECO:0000256" key="1">
    <source>
        <dbReference type="ARBA" id="ARBA00010617"/>
    </source>
</evidence>
<evidence type="ECO:0000313" key="9">
    <source>
        <dbReference type="Proteomes" id="UP001597139"/>
    </source>
</evidence>
<name>A0ABD6BTM2_9EURY</name>
<dbReference type="PROSITE" id="PS00086">
    <property type="entry name" value="CYTOCHROME_P450"/>
    <property type="match status" value="1"/>
</dbReference>
<organism evidence="8 9">
    <name type="scientific">Halolamina litorea</name>
    <dbReference type="NCBI Taxonomy" id="1515593"/>
    <lineage>
        <taxon>Archaea</taxon>
        <taxon>Methanobacteriati</taxon>
        <taxon>Methanobacteriota</taxon>
        <taxon>Stenosarchaea group</taxon>
        <taxon>Halobacteria</taxon>
        <taxon>Halobacteriales</taxon>
        <taxon>Haloferacaceae</taxon>
    </lineage>
</organism>
<dbReference type="GO" id="GO:0004497">
    <property type="term" value="F:monooxygenase activity"/>
    <property type="evidence" value="ECO:0007669"/>
    <property type="project" value="UniProtKB-KW"/>
</dbReference>
<evidence type="ECO:0000256" key="2">
    <source>
        <dbReference type="ARBA" id="ARBA00022617"/>
    </source>
</evidence>
<keyword evidence="6 7" id="KW-0503">Monooxygenase</keyword>
<dbReference type="Pfam" id="PF00067">
    <property type="entry name" value="p450"/>
    <property type="match status" value="1"/>
</dbReference>
<evidence type="ECO:0000256" key="3">
    <source>
        <dbReference type="ARBA" id="ARBA00022723"/>
    </source>
</evidence>
<evidence type="ECO:0000256" key="4">
    <source>
        <dbReference type="ARBA" id="ARBA00023002"/>
    </source>
</evidence>
<keyword evidence="4 7" id="KW-0560">Oxidoreductase</keyword>
<dbReference type="RefSeq" id="WP_267648203.1">
    <property type="nucleotide sequence ID" value="NZ_JANHGR010000003.1"/>
</dbReference>
<protein>
    <submittedName>
        <fullName evidence="8">Cytochrome P450</fullName>
    </submittedName>
</protein>
<dbReference type="InterPro" id="IPR002397">
    <property type="entry name" value="Cyt_P450_B"/>
</dbReference>
<proteinExistence type="inferred from homology"/>
<dbReference type="CDD" id="cd11032">
    <property type="entry name" value="P450_EryK-like"/>
    <property type="match status" value="1"/>
</dbReference>
<dbReference type="Proteomes" id="UP001597139">
    <property type="component" value="Unassembled WGS sequence"/>
</dbReference>
<keyword evidence="9" id="KW-1185">Reference proteome</keyword>
<dbReference type="PANTHER" id="PTHR46696:SF1">
    <property type="entry name" value="CYTOCHROME P450 YJIB-RELATED"/>
    <property type="match status" value="1"/>
</dbReference>
<dbReference type="PRINTS" id="PR00359">
    <property type="entry name" value="BP450"/>
</dbReference>
<dbReference type="InterPro" id="IPR001128">
    <property type="entry name" value="Cyt_P450"/>
</dbReference>